<evidence type="ECO:0000313" key="2">
    <source>
        <dbReference type="Proteomes" id="UP000461443"/>
    </source>
</evidence>
<proteinExistence type="predicted"/>
<reference evidence="1 2" key="1">
    <citation type="submission" date="2019-12" db="EMBL/GenBank/DDBJ databases">
        <authorList>
            <person name="Lee S.D."/>
        </authorList>
    </citation>
    <scope>NUCLEOTIDE SEQUENCE [LARGE SCALE GENOMIC DNA]</scope>
    <source>
        <strain evidence="1 2">SAP-6</strain>
    </source>
</reference>
<comment type="caution">
    <text evidence="1">The sequence shown here is derived from an EMBL/GenBank/DDBJ whole genome shotgun (WGS) entry which is preliminary data.</text>
</comment>
<dbReference type="Pfam" id="PF11739">
    <property type="entry name" value="YdbH-like"/>
    <property type="match status" value="1"/>
</dbReference>
<name>A0A845SER6_9GAMM</name>
<dbReference type="Proteomes" id="UP000461443">
    <property type="component" value="Unassembled WGS sequence"/>
</dbReference>
<dbReference type="InterPro" id="IPR021730">
    <property type="entry name" value="YdbH"/>
</dbReference>
<organism evidence="1 2">
    <name type="scientific">Acerihabitans arboris</name>
    <dbReference type="NCBI Taxonomy" id="2691583"/>
    <lineage>
        <taxon>Bacteria</taxon>
        <taxon>Pseudomonadati</taxon>
        <taxon>Pseudomonadota</taxon>
        <taxon>Gammaproteobacteria</taxon>
        <taxon>Enterobacterales</taxon>
        <taxon>Pectobacteriaceae</taxon>
        <taxon>Acerihabitans</taxon>
    </lineage>
</organism>
<dbReference type="AlphaFoldDB" id="A0A845SER6"/>
<keyword evidence="2" id="KW-1185">Reference proteome</keyword>
<reference evidence="1 2" key="2">
    <citation type="submission" date="2020-02" db="EMBL/GenBank/DDBJ databases">
        <title>The new genus of Enterobacteriales.</title>
        <authorList>
            <person name="Kim I.S."/>
        </authorList>
    </citation>
    <scope>NUCLEOTIDE SEQUENCE [LARGE SCALE GENOMIC DNA]</scope>
    <source>
        <strain evidence="1 2">SAP-6</strain>
    </source>
</reference>
<sequence length="906" mass="97908">MVALSLLLAVSLTLGAGWYFIPLWLPAAAKMILPADVDITFTGRPGWRQGAVILPGFALNRPSCAWITARDISARRQNGAWRILAGQVTMDSACAGERAADVQAPLTWATLDNALPRFTLGISRLTVAPWQSYAGGVELEHLADGARLRYRNGQLRLDLALRDRQLTLNEFTYTGETVPPPLAVPAPPVFKGPFGLPDTGAAAASAGAPVMAPLLLSGALRIGITGSMTLSPQVSLPPEEGEMTAGLALPDGTPLNAALSWRQRQGELVVADGQTDIRLARLPWKISGEDLQISDGEWRWPYATQPLSGHIAVTLARWQGGLDRLGVTARMNVLTQGLRGKANAVLTVGPGPLRLADNALDFRFTGVANQGGLSLSASIPGQLRGVITDPTLAMLPGALLRVTGLISEVLNISSARLPLAGVQVSSRGLSGRLQAILLANAPGYGHFTLHMDGRATDFLPDRGQWRWRYWGGGNLAPFEARWDIKGRGSWLANTIELSELSSGLNQLNYGLAGVVAPRLSLTAPLRWRRDERDPAFSGVLVITAERINITRGGYLPRPALTLRMSGRTPGDFNWRGQLTAGAVGPVRLNGRWDGQRLRGQAWWPKQPLRVFQTLLAPDLGITLRAGEFNAQSAFSAASGQGFLAGGHATVGRGDVWVGETRLRGVALGLSYRLQDQRWLLGVKQPVSLRIDSITTPVALNNLAMGLQGYYPYDERRPLTLTGVDVDTLGGSIHLTPLSLPQRDAAVLSVKSIEMSELITALKPKQFAISGRVSGELPLHLNDPAGYVRHGWIAGDGSMALRLDKQFADAIGSRNLATGMAIDWLRYMEITRLRADVNVDRDGDLDLLAHFIGTNPQINAQREVRLNYHHQENIFMLWRSLRFGTTVEQTLEKQAAATPAGTARGKK</sequence>
<dbReference type="NCBIfam" id="NF007971">
    <property type="entry name" value="PRK10695.1"/>
    <property type="match status" value="1"/>
</dbReference>
<dbReference type="EMBL" id="WUBS01000004">
    <property type="protein sequence ID" value="NDL62359.1"/>
    <property type="molecule type" value="Genomic_DNA"/>
</dbReference>
<accession>A0A845SER6</accession>
<protein>
    <submittedName>
        <fullName evidence="1">YdbH family protein</fullName>
    </submittedName>
</protein>
<gene>
    <name evidence="1" type="ORF">GRH90_06275</name>
</gene>
<evidence type="ECO:0000313" key="1">
    <source>
        <dbReference type="EMBL" id="NDL62359.1"/>
    </source>
</evidence>